<reference evidence="2" key="1">
    <citation type="journal article" date="2023" name="Mol. Phylogenet. Evol.">
        <title>Genome-scale phylogeny and comparative genomics of the fungal order Sordariales.</title>
        <authorList>
            <person name="Hensen N."/>
            <person name="Bonometti L."/>
            <person name="Westerberg I."/>
            <person name="Brannstrom I.O."/>
            <person name="Guillou S."/>
            <person name="Cros-Aarteil S."/>
            <person name="Calhoun S."/>
            <person name="Haridas S."/>
            <person name="Kuo A."/>
            <person name="Mondo S."/>
            <person name="Pangilinan J."/>
            <person name="Riley R."/>
            <person name="LaButti K."/>
            <person name="Andreopoulos B."/>
            <person name="Lipzen A."/>
            <person name="Chen C."/>
            <person name="Yan M."/>
            <person name="Daum C."/>
            <person name="Ng V."/>
            <person name="Clum A."/>
            <person name="Steindorff A."/>
            <person name="Ohm R.A."/>
            <person name="Martin F."/>
            <person name="Silar P."/>
            <person name="Natvig D.O."/>
            <person name="Lalanne C."/>
            <person name="Gautier V."/>
            <person name="Ament-Velasquez S.L."/>
            <person name="Kruys A."/>
            <person name="Hutchinson M.I."/>
            <person name="Powell A.J."/>
            <person name="Barry K."/>
            <person name="Miller A.N."/>
            <person name="Grigoriev I.V."/>
            <person name="Debuchy R."/>
            <person name="Gladieux P."/>
            <person name="Hiltunen Thoren M."/>
            <person name="Johannesson H."/>
        </authorList>
    </citation>
    <scope>NUCLEOTIDE SEQUENCE</scope>
    <source>
        <strain evidence="2">FGSC 1904</strain>
    </source>
</reference>
<dbReference type="AlphaFoldDB" id="A0AAE0PK27"/>
<evidence type="ECO:0000256" key="1">
    <source>
        <dbReference type="SAM" id="MobiDB-lite"/>
    </source>
</evidence>
<keyword evidence="3" id="KW-1185">Reference proteome</keyword>
<dbReference type="EMBL" id="JAUTDP010000002">
    <property type="protein sequence ID" value="KAK3401461.1"/>
    <property type="molecule type" value="Genomic_DNA"/>
</dbReference>
<name>A0AAE0PK27_SORBR</name>
<sequence>MSSSTSSTSTSPTSHIRTGCRALYTFTERPPIGSNSNTNTNNQHRWYFGISYHPSDGRTPYLNNPIHPYHAWMIFEYIVVHDPLTSQQPLPPPQSFAIYRPINDHLQANPANLNILRSSSVNPPPLGTTTLLLQTQWKARFHPLCHLADDDWDFVDGALIRPFLAGKNMFLGKDPDMLDVDVVIEDGQDFVKIVLAEQLREEGILGGSDYEGWWRDVRVWYKDYEKREKTREGEEVCSRPCHLIAPGEKEHENGVETREQPRVEGGSVEVASFRAARDGEGETGTQ</sequence>
<dbReference type="Proteomes" id="UP001281003">
    <property type="component" value="Unassembled WGS sequence"/>
</dbReference>
<feature type="region of interest" description="Disordered" evidence="1">
    <location>
        <begin position="247"/>
        <end position="286"/>
    </location>
</feature>
<reference evidence="2" key="2">
    <citation type="submission" date="2023-07" db="EMBL/GenBank/DDBJ databases">
        <authorList>
            <consortium name="Lawrence Berkeley National Laboratory"/>
            <person name="Haridas S."/>
            <person name="Hensen N."/>
            <person name="Bonometti L."/>
            <person name="Westerberg I."/>
            <person name="Brannstrom I.O."/>
            <person name="Guillou S."/>
            <person name="Cros-Aarteil S."/>
            <person name="Calhoun S."/>
            <person name="Kuo A."/>
            <person name="Mondo S."/>
            <person name="Pangilinan J."/>
            <person name="Riley R."/>
            <person name="LaButti K."/>
            <person name="Andreopoulos B."/>
            <person name="Lipzen A."/>
            <person name="Chen C."/>
            <person name="Yanf M."/>
            <person name="Daum C."/>
            <person name="Ng V."/>
            <person name="Clum A."/>
            <person name="Steindorff A."/>
            <person name="Ohm R."/>
            <person name="Martin F."/>
            <person name="Silar P."/>
            <person name="Natvig D."/>
            <person name="Lalanne C."/>
            <person name="Gautier V."/>
            <person name="Ament-velasquez S.L."/>
            <person name="Kruys A."/>
            <person name="Hutchinson M.I."/>
            <person name="Powell A.J."/>
            <person name="Barry K."/>
            <person name="Miller A.N."/>
            <person name="Grigoriev I.V."/>
            <person name="Debuchy R."/>
            <person name="Gladieux P."/>
            <person name="Thoren M.H."/>
            <person name="Johannesson H."/>
        </authorList>
    </citation>
    <scope>NUCLEOTIDE SEQUENCE</scope>
    <source>
        <strain evidence="2">FGSC 1904</strain>
    </source>
</reference>
<proteinExistence type="predicted"/>
<comment type="caution">
    <text evidence="2">The sequence shown here is derived from an EMBL/GenBank/DDBJ whole genome shotgun (WGS) entry which is preliminary data.</text>
</comment>
<gene>
    <name evidence="2" type="ORF">B0T20DRAFT_115478</name>
</gene>
<evidence type="ECO:0000313" key="2">
    <source>
        <dbReference type="EMBL" id="KAK3401461.1"/>
    </source>
</evidence>
<accession>A0AAE0PK27</accession>
<protein>
    <submittedName>
        <fullName evidence="2">Uncharacterized protein</fullName>
    </submittedName>
</protein>
<feature type="compositionally biased region" description="Basic and acidic residues" evidence="1">
    <location>
        <begin position="247"/>
        <end position="262"/>
    </location>
</feature>
<evidence type="ECO:0000313" key="3">
    <source>
        <dbReference type="Proteomes" id="UP001281003"/>
    </source>
</evidence>
<organism evidence="2 3">
    <name type="scientific">Sordaria brevicollis</name>
    <dbReference type="NCBI Taxonomy" id="83679"/>
    <lineage>
        <taxon>Eukaryota</taxon>
        <taxon>Fungi</taxon>
        <taxon>Dikarya</taxon>
        <taxon>Ascomycota</taxon>
        <taxon>Pezizomycotina</taxon>
        <taxon>Sordariomycetes</taxon>
        <taxon>Sordariomycetidae</taxon>
        <taxon>Sordariales</taxon>
        <taxon>Sordariaceae</taxon>
        <taxon>Sordaria</taxon>
    </lineage>
</organism>